<evidence type="ECO:0008006" key="3">
    <source>
        <dbReference type="Google" id="ProtNLM"/>
    </source>
</evidence>
<dbReference type="Gene3D" id="3.50.50.60">
    <property type="entry name" value="FAD/NAD(P)-binding domain"/>
    <property type="match status" value="1"/>
</dbReference>
<evidence type="ECO:0000313" key="2">
    <source>
        <dbReference type="Proteomes" id="UP000235388"/>
    </source>
</evidence>
<dbReference type="PANTHER" id="PTHR42923">
    <property type="entry name" value="PROTOPORPHYRINOGEN OXIDASE"/>
    <property type="match status" value="1"/>
</dbReference>
<dbReference type="SUPFAM" id="SSF51905">
    <property type="entry name" value="FAD/NAD(P)-binding domain"/>
    <property type="match status" value="1"/>
</dbReference>
<dbReference type="PANTHER" id="PTHR42923:SF17">
    <property type="entry name" value="AMINE OXIDASE DOMAIN-CONTAINING PROTEIN"/>
    <property type="match status" value="1"/>
</dbReference>
<dbReference type="InterPro" id="IPR050464">
    <property type="entry name" value="Zeta_carotene_desat/Oxidored"/>
</dbReference>
<dbReference type="OrthoDB" id="2503603at2759"/>
<dbReference type="GO" id="GO:0016491">
    <property type="term" value="F:oxidoreductase activity"/>
    <property type="evidence" value="ECO:0007669"/>
    <property type="project" value="TreeGrafter"/>
</dbReference>
<name>A0A2N5S0F0_9BASI</name>
<dbReference type="AlphaFoldDB" id="A0A2N5S0F0"/>
<dbReference type="Proteomes" id="UP000235388">
    <property type="component" value="Unassembled WGS sequence"/>
</dbReference>
<gene>
    <name evidence="1" type="ORF">PCANC_28135</name>
</gene>
<organism evidence="1 2">
    <name type="scientific">Puccinia coronata f. sp. avenae</name>
    <dbReference type="NCBI Taxonomy" id="200324"/>
    <lineage>
        <taxon>Eukaryota</taxon>
        <taxon>Fungi</taxon>
        <taxon>Dikarya</taxon>
        <taxon>Basidiomycota</taxon>
        <taxon>Pucciniomycotina</taxon>
        <taxon>Pucciniomycetes</taxon>
        <taxon>Pucciniales</taxon>
        <taxon>Pucciniaceae</taxon>
        <taxon>Puccinia</taxon>
    </lineage>
</organism>
<dbReference type="EMBL" id="PGCJ01001291">
    <property type="protein sequence ID" value="PLW06703.1"/>
    <property type="molecule type" value="Genomic_DNA"/>
</dbReference>
<evidence type="ECO:0000313" key="1">
    <source>
        <dbReference type="EMBL" id="PLW06703.1"/>
    </source>
</evidence>
<dbReference type="Pfam" id="PF13450">
    <property type="entry name" value="NAD_binding_8"/>
    <property type="match status" value="1"/>
</dbReference>
<comment type="caution">
    <text evidence="1">The sequence shown here is derived from an EMBL/GenBank/DDBJ whole genome shotgun (WGS) entry which is preliminary data.</text>
</comment>
<sequence>MRVAVVGGGISGLTAVWLLNEYSEHDVDMFEANEDVGGHTNTVAFKGSTAFLEILGVECIASSMSFSVKRAFGPAYEWSGNGVASLFAGI</sequence>
<accession>A0A2N5S0F0</accession>
<protein>
    <recommendedName>
        <fullName evidence="3">Amine oxidase domain-containing protein</fullName>
    </recommendedName>
</protein>
<dbReference type="STRING" id="200324.A0A2N5S0F0"/>
<keyword evidence="2" id="KW-1185">Reference proteome</keyword>
<dbReference type="InterPro" id="IPR036188">
    <property type="entry name" value="FAD/NAD-bd_sf"/>
</dbReference>
<reference evidence="1 2" key="1">
    <citation type="submission" date="2017-11" db="EMBL/GenBank/DDBJ databases">
        <title>De novo assembly and phasing of dikaryotic genomes from two isolates of Puccinia coronata f. sp. avenae, the causal agent of oat crown rust.</title>
        <authorList>
            <person name="Miller M.E."/>
            <person name="Zhang Y."/>
            <person name="Omidvar V."/>
            <person name="Sperschneider J."/>
            <person name="Schwessinger B."/>
            <person name="Raley C."/>
            <person name="Palmer J.M."/>
            <person name="Garnica D."/>
            <person name="Upadhyaya N."/>
            <person name="Rathjen J."/>
            <person name="Taylor J.M."/>
            <person name="Park R.F."/>
            <person name="Dodds P.N."/>
            <person name="Hirsch C.D."/>
            <person name="Kianian S.F."/>
            <person name="Figueroa M."/>
        </authorList>
    </citation>
    <scope>NUCLEOTIDE SEQUENCE [LARGE SCALE GENOMIC DNA]</scope>
    <source>
        <strain evidence="1">12NC29</strain>
    </source>
</reference>
<proteinExistence type="predicted"/>